<evidence type="ECO:0000256" key="4">
    <source>
        <dbReference type="SAM" id="Phobius"/>
    </source>
</evidence>
<dbReference type="Proteomes" id="UP000504624">
    <property type="component" value="Unplaced"/>
</dbReference>
<dbReference type="Pfam" id="PF00057">
    <property type="entry name" value="Ldl_recept_a"/>
    <property type="match status" value="1"/>
</dbReference>
<sequence>MAGPGLPGLALVLAVLLPLPPPGLPLPPVNGGGCVQGLPLLPPPLPSAPHTVPAAAPSRCPPDQFQCAPGERCFPRDWLCDGHPDCADEEDEQDCGTATPAEPSPGGPALTSPWSSAGPPAGSAEASATPEPGVSVPSRSQGYTWILIVAGLLSILVAAGSVAVWGLFKAKSRSNTVSLEKASREQLMSDKSQTGSFP</sequence>
<feature type="compositionally biased region" description="Polar residues" evidence="3">
    <location>
        <begin position="189"/>
        <end position="198"/>
    </location>
</feature>
<dbReference type="OrthoDB" id="9990982at2759"/>
<evidence type="ECO:0000256" key="3">
    <source>
        <dbReference type="SAM" id="MobiDB-lite"/>
    </source>
</evidence>
<evidence type="ECO:0000256" key="5">
    <source>
        <dbReference type="SAM" id="SignalP"/>
    </source>
</evidence>
<reference evidence="7" key="1">
    <citation type="submission" date="2025-08" db="UniProtKB">
        <authorList>
            <consortium name="RefSeq"/>
        </authorList>
    </citation>
    <scope>IDENTIFICATION</scope>
</reference>
<dbReference type="RefSeq" id="XP_017692463.1">
    <property type="nucleotide sequence ID" value="XM_017836974.1"/>
</dbReference>
<dbReference type="SMART" id="SM00192">
    <property type="entry name" value="LDLa"/>
    <property type="match status" value="1"/>
</dbReference>
<gene>
    <name evidence="7" type="primary">CD320</name>
</gene>
<dbReference type="Gene3D" id="4.10.400.10">
    <property type="entry name" value="Low-density Lipoprotein Receptor"/>
    <property type="match status" value="1"/>
</dbReference>
<keyword evidence="4" id="KW-0812">Transmembrane</keyword>
<keyword evidence="6" id="KW-1185">Reference proteome</keyword>
<dbReference type="SUPFAM" id="SSF57424">
    <property type="entry name" value="LDL receptor-like module"/>
    <property type="match status" value="1"/>
</dbReference>
<evidence type="ECO:0000313" key="7">
    <source>
        <dbReference type="RefSeq" id="XP_017692463.1"/>
    </source>
</evidence>
<feature type="chain" id="PRO_5026912705" evidence="5">
    <location>
        <begin position="26"/>
        <end position="198"/>
    </location>
</feature>
<name>A0A6J0J0D1_9PASS</name>
<comment type="caution">
    <text evidence="2">Lacks conserved residue(s) required for the propagation of feature annotation.</text>
</comment>
<dbReference type="CTD" id="51293"/>
<dbReference type="CDD" id="cd00112">
    <property type="entry name" value="LDLa"/>
    <property type="match status" value="1"/>
</dbReference>
<evidence type="ECO:0000313" key="6">
    <source>
        <dbReference type="Proteomes" id="UP000504624"/>
    </source>
</evidence>
<protein>
    <submittedName>
        <fullName evidence="7">CD320 antigen</fullName>
    </submittedName>
</protein>
<evidence type="ECO:0000256" key="1">
    <source>
        <dbReference type="ARBA" id="ARBA00023157"/>
    </source>
</evidence>
<dbReference type="InterPro" id="IPR036055">
    <property type="entry name" value="LDL_receptor-like_sf"/>
</dbReference>
<feature type="transmembrane region" description="Helical" evidence="4">
    <location>
        <begin position="145"/>
        <end position="168"/>
    </location>
</feature>
<dbReference type="GeneID" id="108508289"/>
<feature type="signal peptide" evidence="5">
    <location>
        <begin position="1"/>
        <end position="25"/>
    </location>
</feature>
<feature type="disulfide bond" evidence="2">
    <location>
        <begin position="80"/>
        <end position="95"/>
    </location>
</feature>
<dbReference type="InterPro" id="IPR002172">
    <property type="entry name" value="LDrepeatLR_classA_rpt"/>
</dbReference>
<evidence type="ECO:0000256" key="2">
    <source>
        <dbReference type="PROSITE-ProRule" id="PRU00124"/>
    </source>
</evidence>
<keyword evidence="4" id="KW-0472">Membrane</keyword>
<dbReference type="PROSITE" id="PS50068">
    <property type="entry name" value="LDLRA_2"/>
    <property type="match status" value="1"/>
</dbReference>
<accession>A0A6J0J0D1</accession>
<feature type="compositionally biased region" description="Low complexity" evidence="3">
    <location>
        <begin position="111"/>
        <end position="132"/>
    </location>
</feature>
<feature type="region of interest" description="Disordered" evidence="3">
    <location>
        <begin position="87"/>
        <end position="136"/>
    </location>
</feature>
<keyword evidence="1 2" id="KW-1015">Disulfide bond</keyword>
<feature type="region of interest" description="Disordered" evidence="3">
    <location>
        <begin position="179"/>
        <end position="198"/>
    </location>
</feature>
<proteinExistence type="predicted"/>
<keyword evidence="5" id="KW-0732">Signal</keyword>
<dbReference type="AlphaFoldDB" id="A0A6J0J0D1"/>
<keyword evidence="4" id="KW-1133">Transmembrane helix</keyword>
<organism evidence="6 7">
    <name type="scientific">Lepidothrix coronata</name>
    <name type="common">blue-crowned manakin</name>
    <dbReference type="NCBI Taxonomy" id="321398"/>
    <lineage>
        <taxon>Eukaryota</taxon>
        <taxon>Metazoa</taxon>
        <taxon>Chordata</taxon>
        <taxon>Craniata</taxon>
        <taxon>Vertebrata</taxon>
        <taxon>Euteleostomi</taxon>
        <taxon>Archelosauria</taxon>
        <taxon>Archosauria</taxon>
        <taxon>Dinosauria</taxon>
        <taxon>Saurischia</taxon>
        <taxon>Theropoda</taxon>
        <taxon>Coelurosauria</taxon>
        <taxon>Aves</taxon>
        <taxon>Neognathae</taxon>
        <taxon>Neoaves</taxon>
        <taxon>Telluraves</taxon>
        <taxon>Australaves</taxon>
        <taxon>Passeriformes</taxon>
        <taxon>Pipridae</taxon>
        <taxon>Lepidothrix</taxon>
    </lineage>
</organism>